<keyword evidence="2 6" id="KW-1003">Cell membrane</keyword>
<comment type="subcellular location">
    <subcellularLocation>
        <location evidence="1 6">Cell membrane</location>
        <topology evidence="1 6">Multi-pass membrane protein</topology>
    </subcellularLocation>
</comment>
<dbReference type="Proteomes" id="UP001144372">
    <property type="component" value="Unassembled WGS sequence"/>
</dbReference>
<dbReference type="Pfam" id="PF09335">
    <property type="entry name" value="VTT_dom"/>
    <property type="match status" value="1"/>
</dbReference>
<organism evidence="8 9">
    <name type="scientific">Desulforhabdus amnigena</name>
    <dbReference type="NCBI Taxonomy" id="40218"/>
    <lineage>
        <taxon>Bacteria</taxon>
        <taxon>Pseudomonadati</taxon>
        <taxon>Thermodesulfobacteriota</taxon>
        <taxon>Syntrophobacteria</taxon>
        <taxon>Syntrophobacterales</taxon>
        <taxon>Syntrophobacteraceae</taxon>
        <taxon>Desulforhabdus</taxon>
    </lineage>
</organism>
<feature type="transmembrane region" description="Helical" evidence="6">
    <location>
        <begin position="87"/>
        <end position="109"/>
    </location>
</feature>
<dbReference type="RefSeq" id="WP_281791988.1">
    <property type="nucleotide sequence ID" value="NZ_BSDR01000001.1"/>
</dbReference>
<reference evidence="8" key="1">
    <citation type="submission" date="2022-12" db="EMBL/GenBank/DDBJ databases">
        <title>Reference genome sequencing for broad-spectrum identification of bacterial and archaeal isolates by mass spectrometry.</title>
        <authorList>
            <person name="Sekiguchi Y."/>
            <person name="Tourlousse D.M."/>
        </authorList>
    </citation>
    <scope>NUCLEOTIDE SEQUENCE</scope>
    <source>
        <strain evidence="8">ASRB1</strain>
    </source>
</reference>
<gene>
    <name evidence="8" type="ORF">DAMNIGENAA_04030</name>
</gene>
<keyword evidence="4 6" id="KW-1133">Transmembrane helix</keyword>
<dbReference type="EMBL" id="BSDR01000001">
    <property type="protein sequence ID" value="GLI32970.1"/>
    <property type="molecule type" value="Genomic_DNA"/>
</dbReference>
<evidence type="ECO:0000313" key="9">
    <source>
        <dbReference type="Proteomes" id="UP001144372"/>
    </source>
</evidence>
<evidence type="ECO:0000256" key="1">
    <source>
        <dbReference type="ARBA" id="ARBA00004651"/>
    </source>
</evidence>
<proteinExistence type="inferred from homology"/>
<comment type="similarity">
    <text evidence="6">Belongs to the TVP38/TMEM64 family.</text>
</comment>
<dbReference type="AlphaFoldDB" id="A0A9W6CZF4"/>
<feature type="transmembrane region" description="Helical" evidence="6">
    <location>
        <begin position="12"/>
        <end position="34"/>
    </location>
</feature>
<evidence type="ECO:0000313" key="8">
    <source>
        <dbReference type="EMBL" id="GLI32970.1"/>
    </source>
</evidence>
<sequence length="235" mass="26748">MSSSKRTASRQRAIIKACILLTLVIVAFVTALHIPLKHYLTLDVLGSLLETTGFWAPIVFILIYTVGVTLFIPAIIFTVLGTVFFGIYWGFFYVMMGSMSGASLSFFIARHLGRGFVEGWMGDRLRKYDEAIEKHGFTTVFYLRLLYSPFAPVNFGMGLSKIGFWDFFSGTGLGILVETFLFISLFASLEEIWSTGNWHELLSLRFLPFFALFILSFFIPRIMKKLNNCRFKFPA</sequence>
<evidence type="ECO:0000256" key="3">
    <source>
        <dbReference type="ARBA" id="ARBA00022692"/>
    </source>
</evidence>
<keyword evidence="9" id="KW-1185">Reference proteome</keyword>
<keyword evidence="5 6" id="KW-0472">Membrane</keyword>
<evidence type="ECO:0000256" key="2">
    <source>
        <dbReference type="ARBA" id="ARBA00022475"/>
    </source>
</evidence>
<evidence type="ECO:0000256" key="4">
    <source>
        <dbReference type="ARBA" id="ARBA00022989"/>
    </source>
</evidence>
<feature type="transmembrane region" description="Helical" evidence="6">
    <location>
        <begin position="54"/>
        <end position="80"/>
    </location>
</feature>
<feature type="domain" description="VTT" evidence="7">
    <location>
        <begin position="72"/>
        <end position="186"/>
    </location>
</feature>
<dbReference type="InterPro" id="IPR015414">
    <property type="entry name" value="TMEM64"/>
</dbReference>
<dbReference type="GO" id="GO:0005886">
    <property type="term" value="C:plasma membrane"/>
    <property type="evidence" value="ECO:0007669"/>
    <property type="project" value="UniProtKB-SubCell"/>
</dbReference>
<protein>
    <recommendedName>
        <fullName evidence="6">TVP38/TMEM64 family membrane protein</fullName>
    </recommendedName>
</protein>
<comment type="caution">
    <text evidence="8">The sequence shown here is derived from an EMBL/GenBank/DDBJ whole genome shotgun (WGS) entry which is preliminary data.</text>
</comment>
<feature type="transmembrane region" description="Helical" evidence="6">
    <location>
        <begin position="206"/>
        <end position="223"/>
    </location>
</feature>
<name>A0A9W6CZF4_9BACT</name>
<evidence type="ECO:0000256" key="6">
    <source>
        <dbReference type="RuleBase" id="RU366058"/>
    </source>
</evidence>
<keyword evidence="3 6" id="KW-0812">Transmembrane</keyword>
<dbReference type="PANTHER" id="PTHR12677:SF59">
    <property type="entry name" value="GOLGI APPARATUS MEMBRANE PROTEIN TVP38-RELATED"/>
    <property type="match status" value="1"/>
</dbReference>
<evidence type="ECO:0000259" key="7">
    <source>
        <dbReference type="Pfam" id="PF09335"/>
    </source>
</evidence>
<dbReference type="PANTHER" id="PTHR12677">
    <property type="entry name" value="GOLGI APPARATUS MEMBRANE PROTEIN TVP38-RELATED"/>
    <property type="match status" value="1"/>
</dbReference>
<evidence type="ECO:0000256" key="5">
    <source>
        <dbReference type="ARBA" id="ARBA00023136"/>
    </source>
</evidence>
<feature type="transmembrane region" description="Helical" evidence="6">
    <location>
        <begin position="167"/>
        <end position="186"/>
    </location>
</feature>
<accession>A0A9W6CZF4</accession>
<dbReference type="InterPro" id="IPR032816">
    <property type="entry name" value="VTT_dom"/>
</dbReference>